<organism evidence="8 9">
    <name type="scientific">Hoylesella buccalis DNF00853</name>
    <dbReference type="NCBI Taxonomy" id="1401074"/>
    <lineage>
        <taxon>Bacteria</taxon>
        <taxon>Pseudomonadati</taxon>
        <taxon>Bacteroidota</taxon>
        <taxon>Bacteroidia</taxon>
        <taxon>Bacteroidales</taxon>
        <taxon>Prevotellaceae</taxon>
        <taxon>Hoylesella</taxon>
    </lineage>
</organism>
<dbReference type="InterPro" id="IPR035398">
    <property type="entry name" value="Bac_rhamnosid_C"/>
</dbReference>
<evidence type="ECO:0000256" key="3">
    <source>
        <dbReference type="ARBA" id="ARBA00022801"/>
    </source>
</evidence>
<dbReference type="InterPro" id="IPR035396">
    <property type="entry name" value="Bac_rhamnosid6H"/>
</dbReference>
<dbReference type="AlphaFoldDB" id="A0A096AWL1"/>
<evidence type="ECO:0000259" key="4">
    <source>
        <dbReference type="Pfam" id="PF05592"/>
    </source>
</evidence>
<proteinExistence type="predicted"/>
<dbReference type="EC" id="3.2.1.40" evidence="2"/>
<dbReference type="Gene3D" id="2.60.120.260">
    <property type="entry name" value="Galactose-binding domain-like"/>
    <property type="match status" value="2"/>
</dbReference>
<dbReference type="InterPro" id="IPR013737">
    <property type="entry name" value="Bac_rhamnosid_N"/>
</dbReference>
<dbReference type="PANTHER" id="PTHR33307">
    <property type="entry name" value="ALPHA-RHAMNOSIDASE (EUROFUNG)"/>
    <property type="match status" value="1"/>
</dbReference>
<name>A0A096AWL1_9BACT</name>
<dbReference type="Gene3D" id="2.60.40.10">
    <property type="entry name" value="Immunoglobulins"/>
    <property type="match status" value="1"/>
</dbReference>
<dbReference type="Gene3D" id="2.60.420.10">
    <property type="entry name" value="Maltose phosphorylase, domain 3"/>
    <property type="match status" value="1"/>
</dbReference>
<evidence type="ECO:0000256" key="2">
    <source>
        <dbReference type="ARBA" id="ARBA00012652"/>
    </source>
</evidence>
<evidence type="ECO:0000313" key="9">
    <source>
        <dbReference type="Proteomes" id="UP000029556"/>
    </source>
</evidence>
<dbReference type="SUPFAM" id="SSF48208">
    <property type="entry name" value="Six-hairpin glycosidases"/>
    <property type="match status" value="1"/>
</dbReference>
<dbReference type="GO" id="GO:0005975">
    <property type="term" value="P:carbohydrate metabolic process"/>
    <property type="evidence" value="ECO:0007669"/>
    <property type="project" value="InterPro"/>
</dbReference>
<protein>
    <recommendedName>
        <fullName evidence="2">alpha-L-rhamnosidase</fullName>
        <ecNumber evidence="2">3.2.1.40</ecNumber>
    </recommendedName>
</protein>
<dbReference type="InterPro" id="IPR016007">
    <property type="entry name" value="Alpha_rhamnosid"/>
</dbReference>
<feature type="domain" description="Alpha-L-rhamnosidase concanavalin-like" evidence="4">
    <location>
        <begin position="342"/>
        <end position="441"/>
    </location>
</feature>
<dbReference type="Gene3D" id="1.50.10.10">
    <property type="match status" value="1"/>
</dbReference>
<dbReference type="InterPro" id="IPR012341">
    <property type="entry name" value="6hp_glycosidase-like_sf"/>
</dbReference>
<dbReference type="InterPro" id="IPR013783">
    <property type="entry name" value="Ig-like_fold"/>
</dbReference>
<dbReference type="PIRSF" id="PIRSF010631">
    <property type="entry name" value="A-rhamnsds"/>
    <property type="match status" value="1"/>
</dbReference>
<evidence type="ECO:0000313" key="8">
    <source>
        <dbReference type="EMBL" id="KGF34997.1"/>
    </source>
</evidence>
<evidence type="ECO:0000259" key="7">
    <source>
        <dbReference type="Pfam" id="PF17390"/>
    </source>
</evidence>
<dbReference type="InterPro" id="IPR008902">
    <property type="entry name" value="Rhamnosid_concanavalin"/>
</dbReference>
<dbReference type="Pfam" id="PF08531">
    <property type="entry name" value="Bac_rhamnosid_N"/>
    <property type="match status" value="1"/>
</dbReference>
<feature type="domain" description="Alpha-L-rhamnosidase six-hairpin glycosidase" evidence="6">
    <location>
        <begin position="447"/>
        <end position="786"/>
    </location>
</feature>
<dbReference type="OrthoDB" id="9766741at2"/>
<reference evidence="8 9" key="1">
    <citation type="submission" date="2014-07" db="EMBL/GenBank/DDBJ databases">
        <authorList>
            <person name="McCorrison J."/>
            <person name="Sanka R."/>
            <person name="Torralba M."/>
            <person name="Gillis M."/>
            <person name="Haft D.H."/>
            <person name="Methe B."/>
            <person name="Sutton G."/>
            <person name="Nelson K.E."/>
        </authorList>
    </citation>
    <scope>NUCLEOTIDE SEQUENCE [LARGE SCALE GENOMIC DNA]</scope>
    <source>
        <strain evidence="8 9">DNF00853</strain>
    </source>
</reference>
<sequence>MNILKEAKLCFLLFLMGVLCIPVSGKKRAENFRVVDLRSEYQVNPIGIDVSPRLSWRIQSDYRDFSQMAYQVIVASSLTKLNEEQADVWNSGKVLSSQSLGVSIYNKVLQSRQRYYWKVRVWKNTREFSEWSAPAYFEMGLLSPQDWKSGWIGYVPGMPGRVLYFKGTFVPRKTIKQARAYMSGIGFSELYINRKKVGDHVLDPAQSTYSKRVYYVTYDVGKCFDKAANSIVVPVAPGWLGTPRLRMQIEVTYLDNTTEILTSDRFRSVTSGPIVSSTVFDGEIYDARLETDKLYAPGIPPGLMNKEWAWAHNTDDPVGKMVAQKVEPIKVVERITPTLKQEVRPGTYVFDAGRNLAGWVALQVTGQEGTKVTVRYAETVYEDGTVNQENLRNAKSTDTYILKGGGVERWEPRFTYHGFRYFQIEGLPGKPRKEDIVVKVVRTDVPRTGSFECSNPLLNDIHKMIVNTEASNLHSVPTDCPQRDERMGWLNDMTVRIEQAIYNFGLSRFYPKFMDDIQDTQDAEGTITCVAPYRFGMRPADPVSASYLLLAQKCYEFYGDKRIVSEHFDGMKAWVDYLYSRTSDGIVDYSYYGDWCPPRDFLADPNGSGVSKDTPGKMMSTGYLYLCSEILSEMASALDKQEDAARYARIAKKTAQAFNRHYWNEEVGGYASNNQASNSFALYLGIVDANHIQRVVDNLVEDVKKHNYHLTTGNLCTKYLLEMLTKYGYVDVAYKIASQTTYPSWGFMLKNGATTLWERWEFLTGDAMNSHNHPMMGSVGSWFYKYLLGIVPEFTHPGFEEFTIKPYMPKELTFAKGSLETVKGTIRVSWKRERGMLMLDVTVPENTKAKVYVPGKDIKMITEGKRSVSHVREIICLPKEGDFTVLSVPSGNYNLRCKL</sequence>
<gene>
    <name evidence="8" type="ORF">HMPREF2137_05630</name>
</gene>
<dbReference type="Proteomes" id="UP000029556">
    <property type="component" value="Unassembled WGS sequence"/>
</dbReference>
<comment type="catalytic activity">
    <reaction evidence="1">
        <text>Hydrolysis of terminal non-reducing alpha-L-rhamnose residues in alpha-L-rhamnosides.</text>
        <dbReference type="EC" id="3.2.1.40"/>
    </reaction>
</comment>
<feature type="domain" description="Alpha-L-rhamnosidase C-terminal" evidence="7">
    <location>
        <begin position="795"/>
        <end position="865"/>
    </location>
</feature>
<evidence type="ECO:0000256" key="1">
    <source>
        <dbReference type="ARBA" id="ARBA00001445"/>
    </source>
</evidence>
<evidence type="ECO:0000259" key="5">
    <source>
        <dbReference type="Pfam" id="PF08531"/>
    </source>
</evidence>
<dbReference type="Pfam" id="PF25788">
    <property type="entry name" value="Ig_Rha78A_N"/>
    <property type="match status" value="1"/>
</dbReference>
<evidence type="ECO:0000259" key="6">
    <source>
        <dbReference type="Pfam" id="PF17389"/>
    </source>
</evidence>
<dbReference type="Pfam" id="PF17389">
    <property type="entry name" value="Bac_rhamnosid6H"/>
    <property type="match status" value="1"/>
</dbReference>
<dbReference type="InterPro" id="IPR008928">
    <property type="entry name" value="6-hairpin_glycosidase_sf"/>
</dbReference>
<dbReference type="Pfam" id="PF05592">
    <property type="entry name" value="Bac_rhamnosid"/>
    <property type="match status" value="1"/>
</dbReference>
<accession>A0A096AWL1</accession>
<dbReference type="Pfam" id="PF17390">
    <property type="entry name" value="Bac_rhamnosid_C"/>
    <property type="match status" value="1"/>
</dbReference>
<keyword evidence="3" id="KW-0378">Hydrolase</keyword>
<dbReference type="GO" id="GO:0030596">
    <property type="term" value="F:alpha-L-rhamnosidase activity"/>
    <property type="evidence" value="ECO:0007669"/>
    <property type="project" value="UniProtKB-EC"/>
</dbReference>
<dbReference type="PANTHER" id="PTHR33307:SF6">
    <property type="entry name" value="ALPHA-RHAMNOSIDASE (EUROFUNG)-RELATED"/>
    <property type="match status" value="1"/>
</dbReference>
<feature type="domain" description="Bacterial alpha-L-rhamnosidase N-terminal" evidence="5">
    <location>
        <begin position="173"/>
        <end position="333"/>
    </location>
</feature>
<dbReference type="EMBL" id="JRNN01000061">
    <property type="protein sequence ID" value="KGF34997.1"/>
    <property type="molecule type" value="Genomic_DNA"/>
</dbReference>
<comment type="caution">
    <text evidence="8">The sequence shown here is derived from an EMBL/GenBank/DDBJ whole genome shotgun (WGS) entry which is preliminary data.</text>
</comment>